<proteinExistence type="predicted"/>
<keyword evidence="2" id="KW-1185">Reference proteome</keyword>
<gene>
    <name evidence="1" type="ORF">Pla108_41130</name>
</gene>
<dbReference type="AlphaFoldDB" id="A0A5C5ZXF3"/>
<dbReference type="RefSeq" id="WP_146446784.1">
    <property type="nucleotide sequence ID" value="NZ_SJPR01000011.1"/>
</dbReference>
<name>A0A5C5ZXF3_9BACT</name>
<reference evidence="1 2" key="1">
    <citation type="submission" date="2019-02" db="EMBL/GenBank/DDBJ databases">
        <title>Deep-cultivation of Planctomycetes and their phenomic and genomic characterization uncovers novel biology.</title>
        <authorList>
            <person name="Wiegand S."/>
            <person name="Jogler M."/>
            <person name="Boedeker C."/>
            <person name="Pinto D."/>
            <person name="Vollmers J."/>
            <person name="Rivas-Marin E."/>
            <person name="Kohn T."/>
            <person name="Peeters S.H."/>
            <person name="Heuer A."/>
            <person name="Rast P."/>
            <person name="Oberbeckmann S."/>
            <person name="Bunk B."/>
            <person name="Jeske O."/>
            <person name="Meyerdierks A."/>
            <person name="Storesund J.E."/>
            <person name="Kallscheuer N."/>
            <person name="Luecker S."/>
            <person name="Lage O.M."/>
            <person name="Pohl T."/>
            <person name="Merkel B.J."/>
            <person name="Hornburger P."/>
            <person name="Mueller R.-W."/>
            <person name="Bruemmer F."/>
            <person name="Labrenz M."/>
            <person name="Spormann A.M."/>
            <person name="Op Den Camp H."/>
            <person name="Overmann J."/>
            <person name="Amann R."/>
            <person name="Jetten M.S.M."/>
            <person name="Mascher T."/>
            <person name="Medema M.H."/>
            <person name="Devos D.P."/>
            <person name="Kaster A.-K."/>
            <person name="Ovreas L."/>
            <person name="Rohde M."/>
            <person name="Galperin M.Y."/>
            <person name="Jogler C."/>
        </authorList>
    </citation>
    <scope>NUCLEOTIDE SEQUENCE [LARGE SCALE GENOMIC DNA]</scope>
    <source>
        <strain evidence="1 2">Pla108</strain>
    </source>
</reference>
<comment type="caution">
    <text evidence="1">The sequence shown here is derived from an EMBL/GenBank/DDBJ whole genome shotgun (WGS) entry which is preliminary data.</text>
</comment>
<dbReference type="OrthoDB" id="291071at2"/>
<accession>A0A5C5ZXF3</accession>
<organism evidence="1 2">
    <name type="scientific">Botrimarina colliarenosi</name>
    <dbReference type="NCBI Taxonomy" id="2528001"/>
    <lineage>
        <taxon>Bacteria</taxon>
        <taxon>Pseudomonadati</taxon>
        <taxon>Planctomycetota</taxon>
        <taxon>Planctomycetia</taxon>
        <taxon>Pirellulales</taxon>
        <taxon>Lacipirellulaceae</taxon>
        <taxon>Botrimarina</taxon>
    </lineage>
</organism>
<dbReference type="EMBL" id="SJPR01000011">
    <property type="protein sequence ID" value="TWT92314.1"/>
    <property type="molecule type" value="Genomic_DNA"/>
</dbReference>
<evidence type="ECO:0000313" key="1">
    <source>
        <dbReference type="EMBL" id="TWT92314.1"/>
    </source>
</evidence>
<evidence type="ECO:0000313" key="2">
    <source>
        <dbReference type="Proteomes" id="UP000317421"/>
    </source>
</evidence>
<dbReference type="Proteomes" id="UP000317421">
    <property type="component" value="Unassembled WGS sequence"/>
</dbReference>
<protein>
    <submittedName>
        <fullName evidence="1">Uncharacterized protein</fullName>
    </submittedName>
</protein>
<sequence length="78" mass="8508">MSAPLTDLDAFYAFGRNKLAEDGDLSLDDLLFEWDAASHHDAINEAIREGVADVDAGRTRPATQVVAETRSRYGLDAL</sequence>